<gene>
    <name evidence="2" type="ORF">COV10_01265</name>
</gene>
<dbReference type="Proteomes" id="UP000228767">
    <property type="component" value="Unassembled WGS sequence"/>
</dbReference>
<protein>
    <submittedName>
        <fullName evidence="2">Uncharacterized protein</fullName>
    </submittedName>
</protein>
<evidence type="ECO:0000313" key="3">
    <source>
        <dbReference type="Proteomes" id="UP000228767"/>
    </source>
</evidence>
<organism evidence="2 3">
    <name type="scientific">Candidatus Vogelbacteria bacterium CG10_big_fil_rev_8_21_14_0_10_51_16</name>
    <dbReference type="NCBI Taxonomy" id="1975045"/>
    <lineage>
        <taxon>Bacteria</taxon>
        <taxon>Candidatus Vogeliibacteriota</taxon>
    </lineage>
</organism>
<comment type="caution">
    <text evidence="2">The sequence shown here is derived from an EMBL/GenBank/DDBJ whole genome shotgun (WGS) entry which is preliminary data.</text>
</comment>
<dbReference type="EMBL" id="PCYI01000006">
    <property type="protein sequence ID" value="PIR45135.1"/>
    <property type="molecule type" value="Genomic_DNA"/>
</dbReference>
<evidence type="ECO:0000313" key="2">
    <source>
        <dbReference type="EMBL" id="PIR45135.1"/>
    </source>
</evidence>
<accession>A0A2H0RH89</accession>
<evidence type="ECO:0000256" key="1">
    <source>
        <dbReference type="SAM" id="MobiDB-lite"/>
    </source>
</evidence>
<reference evidence="2 3" key="1">
    <citation type="submission" date="2017-09" db="EMBL/GenBank/DDBJ databases">
        <title>Depth-based differentiation of microbial function through sediment-hosted aquifers and enrichment of novel symbionts in the deep terrestrial subsurface.</title>
        <authorList>
            <person name="Probst A.J."/>
            <person name="Ladd B."/>
            <person name="Jarett J.K."/>
            <person name="Geller-Mcgrath D.E."/>
            <person name="Sieber C.M."/>
            <person name="Emerson J.B."/>
            <person name="Anantharaman K."/>
            <person name="Thomas B.C."/>
            <person name="Malmstrom R."/>
            <person name="Stieglmeier M."/>
            <person name="Klingl A."/>
            <person name="Woyke T."/>
            <person name="Ryan C.M."/>
            <person name="Banfield J.F."/>
        </authorList>
    </citation>
    <scope>NUCLEOTIDE SEQUENCE [LARGE SCALE GENOMIC DNA]</scope>
    <source>
        <strain evidence="2">CG10_big_fil_rev_8_21_14_0_10_51_16</strain>
    </source>
</reference>
<dbReference type="AlphaFoldDB" id="A0A2H0RH89"/>
<name>A0A2H0RH89_9BACT</name>
<feature type="region of interest" description="Disordered" evidence="1">
    <location>
        <begin position="1"/>
        <end position="33"/>
    </location>
</feature>
<proteinExistence type="predicted"/>
<sequence length="60" mass="6598">MISILNIRDENDDPIPGPSGESLCQASEPGREMQPKWKVIADGVEGCSEHPYTTTTPDQR</sequence>